<protein>
    <recommendedName>
        <fullName evidence="3">EGF-like domain-containing protein</fullName>
    </recommendedName>
</protein>
<keyword evidence="2" id="KW-0245">EGF-like domain</keyword>
<dbReference type="InterPro" id="IPR051586">
    <property type="entry name" value="PKC-binding_NELL"/>
</dbReference>
<dbReference type="GO" id="GO:0005737">
    <property type="term" value="C:cytoplasm"/>
    <property type="evidence" value="ECO:0007669"/>
    <property type="project" value="TreeGrafter"/>
</dbReference>
<evidence type="ECO:0000259" key="3">
    <source>
        <dbReference type="PROSITE" id="PS50026"/>
    </source>
</evidence>
<evidence type="ECO:0000313" key="5">
    <source>
        <dbReference type="Proteomes" id="UP000193380"/>
    </source>
</evidence>
<dbReference type="PANTHER" id="PTHR24042">
    <property type="entry name" value="NEL HOMOLOG"/>
    <property type="match status" value="1"/>
</dbReference>
<keyword evidence="1" id="KW-0325">Glycoprotein</keyword>
<proteinExistence type="predicted"/>
<dbReference type="STRING" id="8022.A0A060XRS8"/>
<dbReference type="PANTHER" id="PTHR24042:SF0">
    <property type="entry name" value="PROTEIN KINASE C-BINDING PROTEIN NELL2"/>
    <property type="match status" value="1"/>
</dbReference>
<dbReference type="Gene3D" id="2.10.25.10">
    <property type="entry name" value="Laminin"/>
    <property type="match status" value="1"/>
</dbReference>
<dbReference type="EMBL" id="FR905503">
    <property type="protein sequence ID" value="CDQ79799.1"/>
    <property type="molecule type" value="Genomic_DNA"/>
</dbReference>
<dbReference type="CDD" id="cd00054">
    <property type="entry name" value="EGF_CA"/>
    <property type="match status" value="1"/>
</dbReference>
<comment type="caution">
    <text evidence="2">Lacks conserved residue(s) required for the propagation of feature annotation.</text>
</comment>
<dbReference type="GO" id="GO:0005080">
    <property type="term" value="F:protein kinase C binding"/>
    <property type="evidence" value="ECO:0007669"/>
    <property type="project" value="TreeGrafter"/>
</dbReference>
<dbReference type="GO" id="GO:0005615">
    <property type="term" value="C:extracellular space"/>
    <property type="evidence" value="ECO:0007669"/>
    <property type="project" value="TreeGrafter"/>
</dbReference>
<gene>
    <name evidence="4" type="ORF">GSONMT00024917001</name>
</gene>
<dbReference type="Proteomes" id="UP000193380">
    <property type="component" value="Unassembled WGS sequence"/>
</dbReference>
<accession>A0A060XRS8</accession>
<dbReference type="InterPro" id="IPR000742">
    <property type="entry name" value="EGF"/>
</dbReference>
<dbReference type="AlphaFoldDB" id="A0A060XRS8"/>
<dbReference type="PaxDb" id="8022-A0A060XRS8"/>
<organism evidence="4 5">
    <name type="scientific">Oncorhynchus mykiss</name>
    <name type="common">Rainbow trout</name>
    <name type="synonym">Salmo gairdneri</name>
    <dbReference type="NCBI Taxonomy" id="8022"/>
    <lineage>
        <taxon>Eukaryota</taxon>
        <taxon>Metazoa</taxon>
        <taxon>Chordata</taxon>
        <taxon>Craniata</taxon>
        <taxon>Vertebrata</taxon>
        <taxon>Euteleostomi</taxon>
        <taxon>Actinopterygii</taxon>
        <taxon>Neopterygii</taxon>
        <taxon>Teleostei</taxon>
        <taxon>Protacanthopterygii</taxon>
        <taxon>Salmoniformes</taxon>
        <taxon>Salmonidae</taxon>
        <taxon>Salmoninae</taxon>
        <taxon>Oncorhynchus</taxon>
    </lineage>
</organism>
<sequence>MQISALHKASRTLQTAFLPLQGIRNSQLRSVVFNTVALTSCHFSLPQNGTVQCETISCPSPQCPAGTTPAYVKGACCMECQLVCLFKKEELVEGAQKAVRDNSGRCQLSECRETAMHRVVMTTPCPELNCPESEQVNLTDRCCKVCRGHDFCAEGHDCVEHSDCINLEAGARCSCKDGFRPLRDDNAYCEGTQRILVE</sequence>
<name>A0A060XRS8_ONCMY</name>
<evidence type="ECO:0000313" key="4">
    <source>
        <dbReference type="EMBL" id="CDQ79799.1"/>
    </source>
</evidence>
<reference evidence="4" key="1">
    <citation type="journal article" date="2014" name="Nat. Commun.">
        <title>The rainbow trout genome provides novel insights into evolution after whole-genome duplication in vertebrates.</title>
        <authorList>
            <person name="Berthelot C."/>
            <person name="Brunet F."/>
            <person name="Chalopin D."/>
            <person name="Juanchich A."/>
            <person name="Bernard M."/>
            <person name="Noel B."/>
            <person name="Bento P."/>
            <person name="Da Silva C."/>
            <person name="Labadie K."/>
            <person name="Alberti A."/>
            <person name="Aury J.M."/>
            <person name="Louis A."/>
            <person name="Dehais P."/>
            <person name="Bardou P."/>
            <person name="Montfort J."/>
            <person name="Klopp C."/>
            <person name="Cabau C."/>
            <person name="Gaspin C."/>
            <person name="Thorgaard G.H."/>
            <person name="Boussaha M."/>
            <person name="Quillet E."/>
            <person name="Guyomard R."/>
            <person name="Galiana D."/>
            <person name="Bobe J."/>
            <person name="Volff J.N."/>
            <person name="Genet C."/>
            <person name="Wincker P."/>
            <person name="Jaillon O."/>
            <person name="Roest Crollius H."/>
            <person name="Guiguen Y."/>
        </authorList>
    </citation>
    <scope>NUCLEOTIDE SEQUENCE [LARGE SCALE GENOMIC DNA]</scope>
</reference>
<feature type="domain" description="EGF-like" evidence="3">
    <location>
        <begin position="148"/>
        <end position="190"/>
    </location>
</feature>
<dbReference type="GO" id="GO:0008201">
    <property type="term" value="F:heparin binding"/>
    <property type="evidence" value="ECO:0007669"/>
    <property type="project" value="TreeGrafter"/>
</dbReference>
<evidence type="ECO:0000256" key="2">
    <source>
        <dbReference type="PROSITE-ProRule" id="PRU00076"/>
    </source>
</evidence>
<dbReference type="PROSITE" id="PS50026">
    <property type="entry name" value="EGF_3"/>
    <property type="match status" value="1"/>
</dbReference>
<reference evidence="4" key="2">
    <citation type="submission" date="2014-03" db="EMBL/GenBank/DDBJ databases">
        <authorList>
            <person name="Genoscope - CEA"/>
        </authorList>
    </citation>
    <scope>NUCLEOTIDE SEQUENCE</scope>
</reference>
<evidence type="ECO:0000256" key="1">
    <source>
        <dbReference type="ARBA" id="ARBA00023180"/>
    </source>
</evidence>